<proteinExistence type="inferred from homology"/>
<dbReference type="Pfam" id="PF01112">
    <property type="entry name" value="Asparaginase_2"/>
    <property type="match status" value="1"/>
</dbReference>
<gene>
    <name evidence="5" type="ORF">OFUS_LOCUS15982</name>
</gene>
<dbReference type="GO" id="GO:0005737">
    <property type="term" value="C:cytoplasm"/>
    <property type="evidence" value="ECO:0007669"/>
    <property type="project" value="TreeGrafter"/>
</dbReference>
<dbReference type="OrthoDB" id="77601at2759"/>
<reference evidence="5" key="1">
    <citation type="submission" date="2022-03" db="EMBL/GenBank/DDBJ databases">
        <authorList>
            <person name="Martin C."/>
        </authorList>
    </citation>
    <scope>NUCLEOTIDE SEQUENCE</scope>
</reference>
<dbReference type="InterPro" id="IPR000246">
    <property type="entry name" value="Peptidase_T2"/>
</dbReference>
<dbReference type="Proteomes" id="UP000749559">
    <property type="component" value="Unassembled WGS sequence"/>
</dbReference>
<evidence type="ECO:0000313" key="5">
    <source>
        <dbReference type="EMBL" id="CAH1790814.1"/>
    </source>
</evidence>
<feature type="active site" description="Nucleophile" evidence="2">
    <location>
        <position position="232"/>
    </location>
</feature>
<evidence type="ECO:0000313" key="6">
    <source>
        <dbReference type="Proteomes" id="UP000749559"/>
    </source>
</evidence>
<dbReference type="PANTHER" id="PTHR10188">
    <property type="entry name" value="L-ASPARAGINASE"/>
    <property type="match status" value="1"/>
</dbReference>
<feature type="compositionally biased region" description="Low complexity" evidence="4">
    <location>
        <begin position="206"/>
        <end position="216"/>
    </location>
</feature>
<comment type="caution">
    <text evidence="5">The sequence shown here is derived from an EMBL/GenBank/DDBJ whole genome shotgun (WGS) entry which is preliminary data.</text>
</comment>
<evidence type="ECO:0008006" key="7">
    <source>
        <dbReference type="Google" id="ProtNLM"/>
    </source>
</evidence>
<dbReference type="InterPro" id="IPR037464">
    <property type="entry name" value="Taspase1"/>
</dbReference>
<evidence type="ECO:0000256" key="1">
    <source>
        <dbReference type="ARBA" id="ARBA00010872"/>
    </source>
</evidence>
<evidence type="ECO:0000256" key="4">
    <source>
        <dbReference type="SAM" id="MobiDB-lite"/>
    </source>
</evidence>
<dbReference type="GO" id="GO:0004298">
    <property type="term" value="F:threonine-type endopeptidase activity"/>
    <property type="evidence" value="ECO:0007669"/>
    <property type="project" value="InterPro"/>
</dbReference>
<dbReference type="CDD" id="cd04514">
    <property type="entry name" value="Taspase1_like"/>
    <property type="match status" value="1"/>
</dbReference>
<dbReference type="Gene3D" id="3.60.20.30">
    <property type="entry name" value="(Glycosyl)asparaginase"/>
    <property type="match status" value="1"/>
</dbReference>
<dbReference type="PANTHER" id="PTHR10188:SF8">
    <property type="entry name" value="THREONINE ASPARTASE 1"/>
    <property type="match status" value="1"/>
</dbReference>
<sequence length="403" mass="42893">MASTEDVNTSHAASSSINEKGQSEFKGFIALHIGAGYHAPCNEMKYTSVCAKACRVAMAAIREGKSAVDIVTRAVAALEDSPHTNAGLGSNLTIDGTVECDASIMDGESLEFGAVGALQGVKNPIEVARELLVKQTEGSLSLGRIPPCFMVGEGARKWAETQKIKMVDKTSLITDATLSNHKKYKRRLDRVGDGNSGARKRQKIDNSSNSSNSTTNGEIADEDISGDKLLDTVGAVCLDHHGNVASAVSSGGIILKQAGRVGQASVYGCGCWSDTGIPHSVAVSTTGSGEHILKSQLAKNCAECLLNGTNAMQDTQKAFEQHFIRSRFLKQFSEKYGGALILKHDKEELDKVEVIWVHSTESMCVAYMSSADKSPCATISRLPTKPTIKAGRSILVQGKVCRL</sequence>
<name>A0A8S4PHA3_OWEFU</name>
<organism evidence="5 6">
    <name type="scientific">Owenia fusiformis</name>
    <name type="common">Polychaete worm</name>
    <dbReference type="NCBI Taxonomy" id="6347"/>
    <lineage>
        <taxon>Eukaryota</taxon>
        <taxon>Metazoa</taxon>
        <taxon>Spiralia</taxon>
        <taxon>Lophotrochozoa</taxon>
        <taxon>Annelida</taxon>
        <taxon>Polychaeta</taxon>
        <taxon>Sedentaria</taxon>
        <taxon>Canalipalpata</taxon>
        <taxon>Sabellida</taxon>
        <taxon>Oweniida</taxon>
        <taxon>Oweniidae</taxon>
        <taxon>Owenia</taxon>
    </lineage>
</organism>
<dbReference type="EMBL" id="CAIIXF020000008">
    <property type="protein sequence ID" value="CAH1790814.1"/>
    <property type="molecule type" value="Genomic_DNA"/>
</dbReference>
<protein>
    <recommendedName>
        <fullName evidence="7">Threonine aspartase 1</fullName>
    </recommendedName>
</protein>
<dbReference type="InterPro" id="IPR029055">
    <property type="entry name" value="Ntn_hydrolases_N"/>
</dbReference>
<feature type="region of interest" description="Disordered" evidence="4">
    <location>
        <begin position="184"/>
        <end position="220"/>
    </location>
</feature>
<dbReference type="GO" id="GO:0051604">
    <property type="term" value="P:protein maturation"/>
    <property type="evidence" value="ECO:0007669"/>
    <property type="project" value="TreeGrafter"/>
</dbReference>
<comment type="similarity">
    <text evidence="1">Belongs to the Ntn-hydrolase family.</text>
</comment>
<accession>A0A8S4PHA3</accession>
<dbReference type="SUPFAM" id="SSF56235">
    <property type="entry name" value="N-terminal nucleophile aminohydrolases (Ntn hydrolases)"/>
    <property type="match status" value="1"/>
</dbReference>
<evidence type="ECO:0000256" key="3">
    <source>
        <dbReference type="PIRSR" id="PIRSR600246-3"/>
    </source>
</evidence>
<keyword evidence="6" id="KW-1185">Reference proteome</keyword>
<feature type="site" description="Cleavage; by autolysis" evidence="3">
    <location>
        <begin position="231"/>
        <end position="232"/>
    </location>
</feature>
<dbReference type="AlphaFoldDB" id="A0A8S4PHA3"/>
<evidence type="ECO:0000256" key="2">
    <source>
        <dbReference type="PIRSR" id="PIRSR600246-1"/>
    </source>
</evidence>